<dbReference type="EMBL" id="ACCL02000001">
    <property type="protein sequence ID" value="EET62755.1"/>
    <property type="molecule type" value="Genomic_DNA"/>
</dbReference>
<proteinExistence type="predicted"/>
<reference evidence="1" key="1">
    <citation type="submission" date="2009-07" db="EMBL/GenBank/DDBJ databases">
        <authorList>
            <person name="Weinstock G."/>
            <person name="Sodergren E."/>
            <person name="Clifton S."/>
            <person name="Fulton L."/>
            <person name="Fulton B."/>
            <person name="Courtney L."/>
            <person name="Fronick C."/>
            <person name="Harrison M."/>
            <person name="Strong C."/>
            <person name="Farmer C."/>
            <person name="Delahaunty K."/>
            <person name="Markovic C."/>
            <person name="Hall O."/>
            <person name="Minx P."/>
            <person name="Tomlinson C."/>
            <person name="Mitreva M."/>
            <person name="Nelson J."/>
            <person name="Hou S."/>
            <person name="Wollam A."/>
            <person name="Pepin K.H."/>
            <person name="Johnson M."/>
            <person name="Bhonagiri V."/>
            <person name="Nash W.E."/>
            <person name="Warren W."/>
            <person name="Chinwalla A."/>
            <person name="Mardis E.R."/>
            <person name="Wilson R.K."/>
        </authorList>
    </citation>
    <scope>NUCLEOTIDE SEQUENCE [LARGE SCALE GENOMIC DNA]</scope>
    <source>
        <strain evidence="1">DSM 14469</strain>
    </source>
</reference>
<dbReference type="Proteomes" id="UP000005561">
    <property type="component" value="Unassembled WGS sequence"/>
</dbReference>
<comment type="caution">
    <text evidence="1">The sequence shown here is derived from an EMBL/GenBank/DDBJ whole genome shotgun (WGS) entry which is preliminary data.</text>
</comment>
<name>C6L915_9FIRM</name>
<dbReference type="AlphaFoldDB" id="C6L915"/>
<accession>C6L915</accession>
<protein>
    <submittedName>
        <fullName evidence="1">Uncharacterized protein</fullName>
    </submittedName>
</protein>
<evidence type="ECO:0000313" key="2">
    <source>
        <dbReference type="Proteomes" id="UP000005561"/>
    </source>
</evidence>
<gene>
    <name evidence="1" type="ORF">BRYFOR_05106</name>
</gene>
<evidence type="ECO:0000313" key="1">
    <source>
        <dbReference type="EMBL" id="EET62755.1"/>
    </source>
</evidence>
<sequence>MFLSSLIFQTKQSALSLMYVNFCISNIRDAGSEILNPQGVSARTSSPFRHGRRNMHNRKNLLSALSYPAEICENLSQNKKSFTWISKRFVRLQNMQNGTINYS</sequence>
<organism evidence="1 2">
    <name type="scientific">Marvinbryantia formatexigens DSM 14469</name>
    <dbReference type="NCBI Taxonomy" id="478749"/>
    <lineage>
        <taxon>Bacteria</taxon>
        <taxon>Bacillati</taxon>
        <taxon>Bacillota</taxon>
        <taxon>Clostridia</taxon>
        <taxon>Lachnospirales</taxon>
        <taxon>Lachnospiraceae</taxon>
        <taxon>Marvinbryantia</taxon>
    </lineage>
</organism>
<keyword evidence="2" id="KW-1185">Reference proteome</keyword>